<dbReference type="KEGG" id="phao:HF685_10645"/>
<feature type="domain" description="AB hydrolase-1" evidence="1">
    <location>
        <begin position="21"/>
        <end position="277"/>
    </location>
</feature>
<proteinExistence type="predicted"/>
<gene>
    <name evidence="2" type="ORF">HF685_10645</name>
</gene>
<dbReference type="Pfam" id="PF00561">
    <property type="entry name" value="Abhydrolase_1"/>
    <property type="match status" value="1"/>
</dbReference>
<dbReference type="InterPro" id="IPR050471">
    <property type="entry name" value="AB_hydrolase"/>
</dbReference>
<dbReference type="PANTHER" id="PTHR43433">
    <property type="entry name" value="HYDROLASE, ALPHA/BETA FOLD FAMILY PROTEIN"/>
    <property type="match status" value="1"/>
</dbReference>
<dbReference type="InterPro" id="IPR029058">
    <property type="entry name" value="AB_hydrolase_fold"/>
</dbReference>
<protein>
    <submittedName>
        <fullName evidence="2">Alpha/beta fold hydrolase</fullName>
    </submittedName>
</protein>
<organism evidence="2 3">
    <name type="scientific">Parasphingorhabdus halotolerans</name>
    <dbReference type="NCBI Taxonomy" id="2725558"/>
    <lineage>
        <taxon>Bacteria</taxon>
        <taxon>Pseudomonadati</taxon>
        <taxon>Pseudomonadota</taxon>
        <taxon>Alphaproteobacteria</taxon>
        <taxon>Sphingomonadales</taxon>
        <taxon>Sphingomonadaceae</taxon>
        <taxon>Parasphingorhabdus</taxon>
    </lineage>
</organism>
<evidence type="ECO:0000259" key="1">
    <source>
        <dbReference type="Pfam" id="PF00561"/>
    </source>
</evidence>
<dbReference type="GO" id="GO:0004806">
    <property type="term" value="F:triacylglycerol lipase activity"/>
    <property type="evidence" value="ECO:0007669"/>
    <property type="project" value="TreeGrafter"/>
</dbReference>
<evidence type="ECO:0000313" key="2">
    <source>
        <dbReference type="EMBL" id="QJB69678.1"/>
    </source>
</evidence>
<dbReference type="GO" id="GO:0046503">
    <property type="term" value="P:glycerolipid catabolic process"/>
    <property type="evidence" value="ECO:0007669"/>
    <property type="project" value="TreeGrafter"/>
</dbReference>
<keyword evidence="3" id="KW-1185">Reference proteome</keyword>
<dbReference type="AlphaFoldDB" id="A0A6H2DNB2"/>
<dbReference type="InterPro" id="IPR000073">
    <property type="entry name" value="AB_hydrolase_1"/>
</dbReference>
<keyword evidence="2" id="KW-0378">Hydrolase</keyword>
<dbReference type="SUPFAM" id="SSF53474">
    <property type="entry name" value="alpha/beta-Hydrolases"/>
    <property type="match status" value="1"/>
</dbReference>
<dbReference type="Proteomes" id="UP000501600">
    <property type="component" value="Chromosome"/>
</dbReference>
<sequence>MQIVANGINIEVEDHGNPLDPAILLVMGYTAQLVYWPLDLVNGLVDHGFRVIRFDNRDVGLSYKFDGVKAPNPIRQMIAKRFLPSRNLAPYNLGDMARDAVGVLDALEIEKAHIVGASMGGMIGQLIAADHSDRVLSFTPIMSSTNAPGLPGADAEVRKVLFRTARAKAKTREEALELGLAFSSLIASEEGRNRKEERKELMRLAQDRGFYPPGPKRQMAAIIETGNLRPVAKRIAAPTMVIHGAEDPLIPSACGRDIAANVNNARFELVEGMGHDLPPSKLPAMVALIAGHCKAA</sequence>
<name>A0A6H2DNB2_9SPHN</name>
<dbReference type="EMBL" id="CP051217">
    <property type="protein sequence ID" value="QJB69678.1"/>
    <property type="molecule type" value="Genomic_DNA"/>
</dbReference>
<dbReference type="Gene3D" id="3.40.50.1820">
    <property type="entry name" value="alpha/beta hydrolase"/>
    <property type="match status" value="1"/>
</dbReference>
<accession>A0A6H2DNB2</accession>
<dbReference type="PANTHER" id="PTHR43433:SF5">
    <property type="entry name" value="AB HYDROLASE-1 DOMAIN-CONTAINING PROTEIN"/>
    <property type="match status" value="1"/>
</dbReference>
<evidence type="ECO:0000313" key="3">
    <source>
        <dbReference type="Proteomes" id="UP000501600"/>
    </source>
</evidence>
<reference evidence="2 3" key="1">
    <citation type="submission" date="2020-04" db="EMBL/GenBank/DDBJ databases">
        <title>Genome sequence for Sphingorhabdus sp. strain M1.</title>
        <authorList>
            <person name="Park S.-J."/>
        </authorList>
    </citation>
    <scope>NUCLEOTIDE SEQUENCE [LARGE SCALE GENOMIC DNA]</scope>
    <source>
        <strain evidence="2 3">JK6</strain>
    </source>
</reference>